<dbReference type="CDD" id="cd14066">
    <property type="entry name" value="STKc_IRAK"/>
    <property type="match status" value="1"/>
</dbReference>
<feature type="compositionally biased region" description="Low complexity" evidence="11">
    <location>
        <begin position="74"/>
        <end position="86"/>
    </location>
</feature>
<evidence type="ECO:0000256" key="4">
    <source>
        <dbReference type="ARBA" id="ARBA00022527"/>
    </source>
</evidence>
<evidence type="ECO:0000256" key="6">
    <source>
        <dbReference type="ARBA" id="ARBA00022741"/>
    </source>
</evidence>
<dbReference type="InterPro" id="IPR017441">
    <property type="entry name" value="Protein_kinase_ATP_BS"/>
</dbReference>
<dbReference type="Proteomes" id="UP001210211">
    <property type="component" value="Unassembled WGS sequence"/>
</dbReference>
<evidence type="ECO:0000256" key="1">
    <source>
        <dbReference type="ARBA" id="ARBA00004236"/>
    </source>
</evidence>
<dbReference type="GO" id="GO:0005524">
    <property type="term" value="F:ATP binding"/>
    <property type="evidence" value="ECO:0007669"/>
    <property type="project" value="UniProtKB-UniRule"/>
</dbReference>
<evidence type="ECO:0000256" key="3">
    <source>
        <dbReference type="ARBA" id="ARBA00022475"/>
    </source>
</evidence>
<evidence type="ECO:0000256" key="8">
    <source>
        <dbReference type="ARBA" id="ARBA00022840"/>
    </source>
</evidence>
<keyword evidence="8 10" id="KW-0067">ATP-binding</keyword>
<dbReference type="InterPro" id="IPR011009">
    <property type="entry name" value="Kinase-like_dom_sf"/>
</dbReference>
<dbReference type="FunFam" id="3.30.200.20:FF:000178">
    <property type="entry name" value="serine/threonine-protein kinase PBS1-like"/>
    <property type="match status" value="1"/>
</dbReference>
<dbReference type="InterPro" id="IPR000719">
    <property type="entry name" value="Prot_kinase_dom"/>
</dbReference>
<dbReference type="SMART" id="SM00220">
    <property type="entry name" value="S_TKc"/>
    <property type="match status" value="1"/>
</dbReference>
<dbReference type="PANTHER" id="PTHR47985">
    <property type="entry name" value="OS07G0668900 PROTEIN"/>
    <property type="match status" value="1"/>
</dbReference>
<keyword evidence="9" id="KW-0472">Membrane</keyword>
<accession>A0AAD6EW24</accession>
<comment type="subcellular location">
    <subcellularLocation>
        <location evidence="1">Cell membrane</location>
    </subcellularLocation>
</comment>
<feature type="domain" description="Protein kinase" evidence="12">
    <location>
        <begin position="131"/>
        <end position="406"/>
    </location>
</feature>
<evidence type="ECO:0000256" key="10">
    <source>
        <dbReference type="PROSITE-ProRule" id="PRU10141"/>
    </source>
</evidence>
<dbReference type="FunFam" id="1.10.510.10:FF:000032">
    <property type="entry name" value="Serine/threonine-protein kinase PBS1"/>
    <property type="match status" value="1"/>
</dbReference>
<reference evidence="13 14" key="1">
    <citation type="journal article" date="2022" name="Cell">
        <title>Repeat-based holocentromeres influence genome architecture and karyotype evolution.</title>
        <authorList>
            <person name="Hofstatter P.G."/>
            <person name="Thangavel G."/>
            <person name="Lux T."/>
            <person name="Neumann P."/>
            <person name="Vondrak T."/>
            <person name="Novak P."/>
            <person name="Zhang M."/>
            <person name="Costa L."/>
            <person name="Castellani M."/>
            <person name="Scott A."/>
            <person name="Toegelov H."/>
            <person name="Fuchs J."/>
            <person name="Mata-Sucre Y."/>
            <person name="Dias Y."/>
            <person name="Vanzela A.L.L."/>
            <person name="Huettel B."/>
            <person name="Almeida C.C.S."/>
            <person name="Simkova H."/>
            <person name="Souza G."/>
            <person name="Pedrosa-Harand A."/>
            <person name="Macas J."/>
            <person name="Mayer K.F.X."/>
            <person name="Houben A."/>
            <person name="Marques A."/>
        </authorList>
    </citation>
    <scope>NUCLEOTIDE SEQUENCE [LARGE SCALE GENOMIC DNA]</scope>
    <source>
        <strain evidence="13">RhyTen1mFocal</strain>
    </source>
</reference>
<feature type="compositionally biased region" description="Polar residues" evidence="11">
    <location>
        <begin position="24"/>
        <end position="38"/>
    </location>
</feature>
<name>A0AAD6EW24_9POAL</name>
<dbReference type="PROSITE" id="PS50011">
    <property type="entry name" value="PROTEIN_KINASE_DOM"/>
    <property type="match status" value="1"/>
</dbReference>
<dbReference type="GO" id="GO:0005886">
    <property type="term" value="C:plasma membrane"/>
    <property type="evidence" value="ECO:0007669"/>
    <property type="project" value="UniProtKB-SubCell"/>
</dbReference>
<comment type="similarity">
    <text evidence="2">Belongs to the protein kinase superfamily. Ser/Thr protein kinase family.</text>
</comment>
<keyword evidence="14" id="KW-1185">Reference proteome</keyword>
<protein>
    <recommendedName>
        <fullName evidence="12">Protein kinase domain-containing protein</fullName>
    </recommendedName>
</protein>
<keyword evidence="6 10" id="KW-0547">Nucleotide-binding</keyword>
<organism evidence="13 14">
    <name type="scientific">Rhynchospora tenuis</name>
    <dbReference type="NCBI Taxonomy" id="198213"/>
    <lineage>
        <taxon>Eukaryota</taxon>
        <taxon>Viridiplantae</taxon>
        <taxon>Streptophyta</taxon>
        <taxon>Embryophyta</taxon>
        <taxon>Tracheophyta</taxon>
        <taxon>Spermatophyta</taxon>
        <taxon>Magnoliopsida</taxon>
        <taxon>Liliopsida</taxon>
        <taxon>Poales</taxon>
        <taxon>Cyperaceae</taxon>
        <taxon>Cyperoideae</taxon>
        <taxon>Rhynchosporeae</taxon>
        <taxon>Rhynchospora</taxon>
    </lineage>
</organism>
<keyword evidence="7" id="KW-0418">Kinase</keyword>
<dbReference type="Gene3D" id="1.10.510.10">
    <property type="entry name" value="Transferase(Phosphotransferase) domain 1"/>
    <property type="match status" value="1"/>
</dbReference>
<feature type="binding site" evidence="10">
    <location>
        <position position="159"/>
    </location>
    <ligand>
        <name>ATP</name>
        <dbReference type="ChEBI" id="CHEBI:30616"/>
    </ligand>
</feature>
<dbReference type="EMBL" id="JAMRDG010000001">
    <property type="protein sequence ID" value="KAJ3703241.1"/>
    <property type="molecule type" value="Genomic_DNA"/>
</dbReference>
<dbReference type="Pfam" id="PF00069">
    <property type="entry name" value="Pkinase"/>
    <property type="match status" value="1"/>
</dbReference>
<evidence type="ECO:0000256" key="7">
    <source>
        <dbReference type="ARBA" id="ARBA00022777"/>
    </source>
</evidence>
<keyword evidence="5" id="KW-0808">Transferase</keyword>
<evidence type="ECO:0000313" key="13">
    <source>
        <dbReference type="EMBL" id="KAJ3703241.1"/>
    </source>
</evidence>
<keyword evidence="4" id="KW-0723">Serine/threonine-protein kinase</keyword>
<keyword evidence="3" id="KW-1003">Cell membrane</keyword>
<dbReference type="GO" id="GO:0004674">
    <property type="term" value="F:protein serine/threonine kinase activity"/>
    <property type="evidence" value="ECO:0007669"/>
    <property type="project" value="UniProtKB-KW"/>
</dbReference>
<feature type="region of interest" description="Disordered" evidence="11">
    <location>
        <begin position="406"/>
        <end position="439"/>
    </location>
</feature>
<dbReference type="SUPFAM" id="SSF56112">
    <property type="entry name" value="Protein kinase-like (PK-like)"/>
    <property type="match status" value="1"/>
</dbReference>
<dbReference type="PANTHER" id="PTHR47985:SF63">
    <property type="entry name" value="OS05G0463000 PROTEIN"/>
    <property type="match status" value="1"/>
</dbReference>
<sequence length="439" mass="47459">MSSIEFSNRTKIITDITIKSSSSNVATAPTNSPPTTIKKNIRKPITEHAIKISPSKKKDKRNAAGGAGTSTEESPPTDASASPSAPGQTGISSIVPPPENSVEGSSPQGPDIVPNVAGKAFTFQELAVVTDNFRDILGEGGFGKVYKGITDTGQVVAVKQLSFDARQGTNEFLAEVTMLSNLYHENLVKLVGYCAEGDQRIIVYEYMPQGSLEDHLFDLKEGQQPLDWFTRMRIAHGAAKGLEYLHDRNPPVIFRDMKSGNILLDGNLNPKLSDFGLAKLGPEGDKTHVSTQVMGTHGYCAPEYYRTGHLKVKSDVYSFGVVILELISGRRAYDVFKTVDERSLVDWARPMLGDNRRHPQLIDPLIKDAFCPGLSEAVAMATMCLQEEAHVRPIMNDVVMSLEPLTVPPNETLSPASSSLPPSPDQMSAAEGSSTSGSN</sequence>
<gene>
    <name evidence="13" type="ORF">LUZ61_006946</name>
</gene>
<evidence type="ECO:0000256" key="9">
    <source>
        <dbReference type="ARBA" id="ARBA00023136"/>
    </source>
</evidence>
<feature type="region of interest" description="Disordered" evidence="11">
    <location>
        <begin position="19"/>
        <end position="113"/>
    </location>
</feature>
<evidence type="ECO:0000259" key="12">
    <source>
        <dbReference type="PROSITE" id="PS50011"/>
    </source>
</evidence>
<evidence type="ECO:0000313" key="14">
    <source>
        <dbReference type="Proteomes" id="UP001210211"/>
    </source>
</evidence>
<comment type="caution">
    <text evidence="13">The sequence shown here is derived from an EMBL/GenBank/DDBJ whole genome shotgun (WGS) entry which is preliminary data.</text>
</comment>
<dbReference type="AlphaFoldDB" id="A0AAD6EW24"/>
<evidence type="ECO:0000256" key="11">
    <source>
        <dbReference type="SAM" id="MobiDB-lite"/>
    </source>
</evidence>
<dbReference type="Gene3D" id="3.30.200.20">
    <property type="entry name" value="Phosphorylase Kinase, domain 1"/>
    <property type="match status" value="1"/>
</dbReference>
<dbReference type="PROSITE" id="PS00107">
    <property type="entry name" value="PROTEIN_KINASE_ATP"/>
    <property type="match status" value="1"/>
</dbReference>
<proteinExistence type="inferred from homology"/>
<evidence type="ECO:0000256" key="5">
    <source>
        <dbReference type="ARBA" id="ARBA00022679"/>
    </source>
</evidence>
<evidence type="ECO:0000256" key="2">
    <source>
        <dbReference type="ARBA" id="ARBA00008684"/>
    </source>
</evidence>